<feature type="chain" id="PRO_5039342425" description="Nuclear transport factor 2 family protein" evidence="2">
    <location>
        <begin position="26"/>
        <end position="204"/>
    </location>
</feature>
<dbReference type="EMBL" id="RJSF01000036">
    <property type="protein sequence ID" value="RNM14968.1"/>
    <property type="molecule type" value="Genomic_DNA"/>
</dbReference>
<evidence type="ECO:0000313" key="3">
    <source>
        <dbReference type="EMBL" id="RNM14968.1"/>
    </source>
</evidence>
<comment type="caution">
    <text evidence="3">The sequence shown here is derived from an EMBL/GenBank/DDBJ whole genome shotgun (WGS) entry which is preliminary data.</text>
</comment>
<proteinExistence type="predicted"/>
<dbReference type="PROSITE" id="PS51257">
    <property type="entry name" value="PROKAR_LIPOPROTEIN"/>
    <property type="match status" value="1"/>
</dbReference>
<feature type="signal peptide" evidence="2">
    <location>
        <begin position="1"/>
        <end position="25"/>
    </location>
</feature>
<dbReference type="Proteomes" id="UP000279994">
    <property type="component" value="Unassembled WGS sequence"/>
</dbReference>
<reference evidence="3 4" key="1">
    <citation type="submission" date="2018-11" db="EMBL/GenBank/DDBJ databases">
        <authorList>
            <person name="Li F."/>
        </authorList>
    </citation>
    <scope>NUCLEOTIDE SEQUENCE [LARGE SCALE GENOMIC DNA]</scope>
    <source>
        <strain evidence="3 4">Gsoil 818</strain>
    </source>
</reference>
<organism evidence="3 4">
    <name type="scientific">Nocardioides pocheonensis</name>
    <dbReference type="NCBI Taxonomy" id="661485"/>
    <lineage>
        <taxon>Bacteria</taxon>
        <taxon>Bacillati</taxon>
        <taxon>Actinomycetota</taxon>
        <taxon>Actinomycetes</taxon>
        <taxon>Propionibacteriales</taxon>
        <taxon>Nocardioidaceae</taxon>
        <taxon>Nocardioides</taxon>
    </lineage>
</organism>
<evidence type="ECO:0000256" key="2">
    <source>
        <dbReference type="SAM" id="SignalP"/>
    </source>
</evidence>
<evidence type="ECO:0008006" key="5">
    <source>
        <dbReference type="Google" id="ProtNLM"/>
    </source>
</evidence>
<name>A0A3N0GS16_9ACTN</name>
<feature type="region of interest" description="Disordered" evidence="1">
    <location>
        <begin position="29"/>
        <end position="62"/>
    </location>
</feature>
<gene>
    <name evidence="3" type="ORF">EFL26_09640</name>
</gene>
<accession>A0A3N0GS16</accession>
<protein>
    <recommendedName>
        <fullName evidence="5">Nuclear transport factor 2 family protein</fullName>
    </recommendedName>
</protein>
<dbReference type="RefSeq" id="WP_123222680.1">
    <property type="nucleotide sequence ID" value="NZ_RJSF01000036.1"/>
</dbReference>
<evidence type="ECO:0000313" key="4">
    <source>
        <dbReference type="Proteomes" id="UP000279994"/>
    </source>
</evidence>
<keyword evidence="4" id="KW-1185">Reference proteome</keyword>
<dbReference type="AlphaFoldDB" id="A0A3N0GS16"/>
<feature type="compositionally biased region" description="Low complexity" evidence="1">
    <location>
        <begin position="29"/>
        <end position="47"/>
    </location>
</feature>
<sequence>MRSSTRARATALCGILAALALLASACGGSDAQSSDGPSTTVSTSAAPTPTPSPTATPSEEPLSAFEGRPQVQALRAYFAAVGQAVNAGDRTLGTVAPLATAAGLESTRGAVKGDLEHGYHWPGPEPFTPTAVRSSRGSATVSTCMLSTGWSVDAKTGKTVGGRKARSVKPILVDLKKVAGTWKVDAILLGTGDCASVTIKEVRW</sequence>
<evidence type="ECO:0000256" key="1">
    <source>
        <dbReference type="SAM" id="MobiDB-lite"/>
    </source>
</evidence>
<keyword evidence="2" id="KW-0732">Signal</keyword>